<name>A0ABZ0SFL0_9GAMM</name>
<protein>
    <submittedName>
        <fullName evidence="1">tRNA modification GTPase TrmE</fullName>
    </submittedName>
</protein>
<dbReference type="Proteomes" id="UP001432180">
    <property type="component" value="Chromosome"/>
</dbReference>
<dbReference type="InterPro" id="IPR027417">
    <property type="entry name" value="P-loop_NTPase"/>
</dbReference>
<evidence type="ECO:0000313" key="2">
    <source>
        <dbReference type="Proteomes" id="UP001432180"/>
    </source>
</evidence>
<dbReference type="PANTHER" id="PTHR42698">
    <property type="entry name" value="GTPASE ERA"/>
    <property type="match status" value="1"/>
</dbReference>
<gene>
    <name evidence="1" type="ORF">Thiowin_03488</name>
</gene>
<dbReference type="PANTHER" id="PTHR42698:SF1">
    <property type="entry name" value="GTPASE ERA, MITOCHONDRIAL"/>
    <property type="match status" value="1"/>
</dbReference>
<keyword evidence="2" id="KW-1185">Reference proteome</keyword>
<accession>A0ABZ0SFL0</accession>
<dbReference type="SUPFAM" id="SSF52540">
    <property type="entry name" value="P-loop containing nucleoside triphosphate hydrolases"/>
    <property type="match status" value="2"/>
</dbReference>
<dbReference type="EMBL" id="CP121472">
    <property type="protein sequence ID" value="WPL18415.1"/>
    <property type="molecule type" value="Genomic_DNA"/>
</dbReference>
<evidence type="ECO:0000313" key="1">
    <source>
        <dbReference type="EMBL" id="WPL18415.1"/>
    </source>
</evidence>
<dbReference type="Gene3D" id="3.40.50.300">
    <property type="entry name" value="P-loop containing nucleotide triphosphate hydrolases"/>
    <property type="match status" value="2"/>
</dbReference>
<sequence length="281" mass="30648">MKHQALRQMLQALRDELLALDGDAGRRRDAPWLPLWERLPRRIDGLMGHLEREDEPLLVVVAGGTGAGKSTLANTLAGSAVLDPLETLEALGAGQLPSALIDEMTALRERARQRLAHSRDHVVVAVAGGTGKSSLVNALVGQTPYTKGVRRPATERAQAVPIGDATGAEPLLDWLRVEERHPLPADGMLAPLRGAVLLDLPDVDSTVREHARVAERLIERCDLLLWVMDPLKYGQALAHEHYFARLAHHAEVLLVVLNHIDRLATAEVARPCRCPPILASD</sequence>
<organism evidence="1 2">
    <name type="scientific">Thiorhodovibrio winogradskyi</name>
    <dbReference type="NCBI Taxonomy" id="77007"/>
    <lineage>
        <taxon>Bacteria</taxon>
        <taxon>Pseudomonadati</taxon>
        <taxon>Pseudomonadota</taxon>
        <taxon>Gammaproteobacteria</taxon>
        <taxon>Chromatiales</taxon>
        <taxon>Chromatiaceae</taxon>
        <taxon>Thiorhodovibrio</taxon>
    </lineage>
</organism>
<reference evidence="1 2" key="1">
    <citation type="journal article" date="2023" name="Microorganisms">
        <title>Thiorhodovibrio frisius and Trv. litoralis spp. nov., Two Novel Members from a Clade of Fastidious Purple Sulfur Bacteria That Exhibit Unique Red-Shifted Light-Harvesting Capabilities.</title>
        <authorList>
            <person name="Methner A."/>
            <person name="Kuzyk S.B."/>
            <person name="Petersen J."/>
            <person name="Bauer S."/>
            <person name="Brinkmann H."/>
            <person name="Sichau K."/>
            <person name="Wanner G."/>
            <person name="Wolf J."/>
            <person name="Neumann-Schaal M."/>
            <person name="Henke P."/>
            <person name="Tank M."/>
            <person name="Sproer C."/>
            <person name="Bunk B."/>
            <person name="Overmann J."/>
        </authorList>
    </citation>
    <scope>NUCLEOTIDE SEQUENCE [LARGE SCALE GENOMIC DNA]</scope>
    <source>
        <strain evidence="1 2">DSM 6702</strain>
    </source>
</reference>
<proteinExistence type="predicted"/>
<dbReference type="InterPro" id="IPR005662">
    <property type="entry name" value="GTPase_Era-like"/>
</dbReference>